<evidence type="ECO:0000313" key="8">
    <source>
        <dbReference type="Proteomes" id="UP000199518"/>
    </source>
</evidence>
<evidence type="ECO:0000256" key="3">
    <source>
        <dbReference type="ARBA" id="ARBA00023295"/>
    </source>
</evidence>
<proteinExistence type="inferred from homology"/>
<dbReference type="Gene3D" id="3.20.20.80">
    <property type="entry name" value="Glycosidases"/>
    <property type="match status" value="1"/>
</dbReference>
<evidence type="ECO:0000313" key="7">
    <source>
        <dbReference type="EMBL" id="SFH69637.1"/>
    </source>
</evidence>
<keyword evidence="3 4" id="KW-0326">Glycosidase</keyword>
<dbReference type="EMBL" id="FOQD01000002">
    <property type="protein sequence ID" value="SFH69637.1"/>
    <property type="molecule type" value="Genomic_DNA"/>
</dbReference>
<dbReference type="OrthoDB" id="9802773at2"/>
<keyword evidence="5" id="KW-0732">Signal</keyword>
<sequence length="362" mass="41245">MRQWALSALLFLVLAGYGKLAFAAEPHFGVYRWPNGTGNVDAFGRWLGRDDIWGEDFIGSESWSNVGWPIWWLEEWSKWVHAQPGRKFIFAVPMLPGPLDLSGPKEGNVAVGVPVSLKLGANGDYNINFQQLAENLVAHKLADHTILRPGWEFNGNWYAWQAAGKEKEFIEYWRQIVKTMRAVPGAEKLQFCWNPTLGLQQFPAELAWPGDEYVDLVGIDVYDECWKQNTYPWPANATPAEILARQKQIWKEEINEGDHGLVFWSKFAKEHHKPLAICEWGLKDREGGHGGKDNPYFVQQMHRFINDPANNVELHCYFDVDAEFSNGHHQLSPGETGKHQTAFPNAAAEFKKLFGRQPTTVK</sequence>
<dbReference type="GO" id="GO:0006080">
    <property type="term" value="P:substituted mannan metabolic process"/>
    <property type="evidence" value="ECO:0007669"/>
    <property type="project" value="InterPro"/>
</dbReference>
<feature type="active site" description="Proton donor" evidence="4">
    <location>
        <position position="152"/>
    </location>
</feature>
<gene>
    <name evidence="7" type="ORF">SAMN05421753_102112</name>
</gene>
<dbReference type="InterPro" id="IPR022790">
    <property type="entry name" value="GH26_dom"/>
</dbReference>
<evidence type="ECO:0000256" key="5">
    <source>
        <dbReference type="SAM" id="SignalP"/>
    </source>
</evidence>
<feature type="active site" description="Nucleophile" evidence="4">
    <location>
        <position position="279"/>
    </location>
</feature>
<keyword evidence="8" id="KW-1185">Reference proteome</keyword>
<dbReference type="InterPro" id="IPR000805">
    <property type="entry name" value="Glyco_hydro_26"/>
</dbReference>
<dbReference type="PROSITE" id="PS51764">
    <property type="entry name" value="GH26"/>
    <property type="match status" value="1"/>
</dbReference>
<feature type="chain" id="PRO_5011515466" evidence="5">
    <location>
        <begin position="24"/>
        <end position="362"/>
    </location>
</feature>
<dbReference type="RefSeq" id="WP_092047810.1">
    <property type="nucleotide sequence ID" value="NZ_FOQD01000002.1"/>
</dbReference>
<feature type="signal peptide" evidence="5">
    <location>
        <begin position="1"/>
        <end position="23"/>
    </location>
</feature>
<name>A0A1I3C520_9PLAN</name>
<dbReference type="PANTHER" id="PTHR40079:SF4">
    <property type="entry name" value="GH26 DOMAIN-CONTAINING PROTEIN-RELATED"/>
    <property type="match status" value="1"/>
</dbReference>
<evidence type="ECO:0000256" key="2">
    <source>
        <dbReference type="ARBA" id="ARBA00022801"/>
    </source>
</evidence>
<evidence type="ECO:0000256" key="4">
    <source>
        <dbReference type="PROSITE-ProRule" id="PRU01100"/>
    </source>
</evidence>
<dbReference type="STRING" id="1576369.SAMN05421753_102112"/>
<evidence type="ECO:0000256" key="1">
    <source>
        <dbReference type="ARBA" id="ARBA00007754"/>
    </source>
</evidence>
<dbReference type="GO" id="GO:0016985">
    <property type="term" value="F:mannan endo-1,4-beta-mannosidase activity"/>
    <property type="evidence" value="ECO:0007669"/>
    <property type="project" value="InterPro"/>
</dbReference>
<reference evidence="8" key="1">
    <citation type="submission" date="2016-10" db="EMBL/GenBank/DDBJ databases">
        <authorList>
            <person name="Varghese N."/>
            <person name="Submissions S."/>
        </authorList>
    </citation>
    <scope>NUCLEOTIDE SEQUENCE [LARGE SCALE GENOMIC DNA]</scope>
    <source>
        <strain evidence="8">DSM 26348</strain>
    </source>
</reference>
<dbReference type="Pfam" id="PF02156">
    <property type="entry name" value="Glyco_hydro_26"/>
    <property type="match status" value="1"/>
</dbReference>
<dbReference type="InterPro" id="IPR017853">
    <property type="entry name" value="GH"/>
</dbReference>
<comment type="similarity">
    <text evidence="1 4">Belongs to the glycosyl hydrolase 26 family.</text>
</comment>
<organism evidence="7 8">
    <name type="scientific">Planctomicrobium piriforme</name>
    <dbReference type="NCBI Taxonomy" id="1576369"/>
    <lineage>
        <taxon>Bacteria</taxon>
        <taxon>Pseudomonadati</taxon>
        <taxon>Planctomycetota</taxon>
        <taxon>Planctomycetia</taxon>
        <taxon>Planctomycetales</taxon>
        <taxon>Planctomycetaceae</taxon>
        <taxon>Planctomicrobium</taxon>
    </lineage>
</organism>
<dbReference type="Proteomes" id="UP000199518">
    <property type="component" value="Unassembled WGS sequence"/>
</dbReference>
<dbReference type="PANTHER" id="PTHR40079">
    <property type="entry name" value="MANNAN ENDO-1,4-BETA-MANNOSIDASE E-RELATED"/>
    <property type="match status" value="1"/>
</dbReference>
<evidence type="ECO:0000259" key="6">
    <source>
        <dbReference type="PROSITE" id="PS51764"/>
    </source>
</evidence>
<keyword evidence="2 4" id="KW-0378">Hydrolase</keyword>
<dbReference type="PRINTS" id="PR00739">
    <property type="entry name" value="GLHYDRLASE26"/>
</dbReference>
<protein>
    <submittedName>
        <fullName evidence="7">Glycosyl hydrolase family 26</fullName>
    </submittedName>
</protein>
<feature type="domain" description="GH26" evidence="6">
    <location>
        <begin position="1"/>
        <end position="356"/>
    </location>
</feature>
<dbReference type="AlphaFoldDB" id="A0A1I3C520"/>
<dbReference type="SUPFAM" id="SSF51445">
    <property type="entry name" value="(Trans)glycosidases"/>
    <property type="match status" value="1"/>
</dbReference>
<accession>A0A1I3C520</accession>